<keyword evidence="1" id="KW-1133">Transmembrane helix</keyword>
<feature type="transmembrane region" description="Helical" evidence="1">
    <location>
        <begin position="313"/>
        <end position="335"/>
    </location>
</feature>
<feature type="transmembrane region" description="Helical" evidence="1">
    <location>
        <begin position="282"/>
        <end position="301"/>
    </location>
</feature>
<dbReference type="AlphaFoldDB" id="A0A1I1CUS8"/>
<feature type="transmembrane region" description="Helical" evidence="1">
    <location>
        <begin position="248"/>
        <end position="270"/>
    </location>
</feature>
<feature type="transmembrane region" description="Helical" evidence="1">
    <location>
        <begin position="64"/>
        <end position="80"/>
    </location>
</feature>
<sequence length="391" mass="45715">MNKVNQQKNETVLTIISIIFAIYLSGNYFVMSKYDISVLLFLLFEIIIFLLIKKGRIKYEPHWILFISITITVFFLSALTNNFMDISSYIAILLQMICAMIICLTVSKKQFEAIYVEIMVCLALISLIFYAIGFIYPSFVRYFPSESRSDLNLTYYNAYIYVYWEETGWTINNLSIRNSGIFWEPGVYQAYLNIALFLLLQNETVKYQRMKILVLVFTIITTLSATGLFVLFLVVTGYFVTNKQSKNILFLLLGFIIFIVAVSKTSFLTDKLFNSEYIKNRVAFNQLQFVFGSYKAYLWGYTFTGRENITTTIWNSIFDSALVFGIPYVLLLLYCYFRFCKKIKSGFFFYIVLIICFSVESLIWRPFFMLFIFYGISTNSSEEHKIVENVS</sequence>
<evidence type="ECO:0000256" key="1">
    <source>
        <dbReference type="SAM" id="Phobius"/>
    </source>
</evidence>
<feature type="transmembrane region" description="Helical" evidence="1">
    <location>
        <begin position="12"/>
        <end position="30"/>
    </location>
</feature>
<gene>
    <name evidence="2" type="ORF">SAMN02910406_00035</name>
</gene>
<protein>
    <recommendedName>
        <fullName evidence="4">O-antigen ligase like membrane protein</fullName>
    </recommendedName>
</protein>
<feature type="transmembrane region" description="Helical" evidence="1">
    <location>
        <begin position="114"/>
        <end position="136"/>
    </location>
</feature>
<reference evidence="2 3" key="1">
    <citation type="submission" date="2016-10" db="EMBL/GenBank/DDBJ databases">
        <authorList>
            <person name="de Groot N.N."/>
        </authorList>
    </citation>
    <scope>NUCLEOTIDE SEQUENCE [LARGE SCALE GENOMIC DNA]</scope>
    <source>
        <strain evidence="2 3">AR67</strain>
    </source>
</reference>
<dbReference type="OrthoDB" id="2088505at2"/>
<accession>A0A1I1CUS8</accession>
<feature type="transmembrane region" description="Helical" evidence="1">
    <location>
        <begin position="181"/>
        <end position="200"/>
    </location>
</feature>
<evidence type="ECO:0000313" key="2">
    <source>
        <dbReference type="EMBL" id="SFB66297.1"/>
    </source>
</evidence>
<keyword evidence="1" id="KW-0472">Membrane</keyword>
<proteinExistence type="predicted"/>
<name>A0A1I1CUS8_RUMAL</name>
<feature type="transmembrane region" description="Helical" evidence="1">
    <location>
        <begin position="86"/>
        <end position="107"/>
    </location>
</feature>
<feature type="transmembrane region" description="Helical" evidence="1">
    <location>
        <begin position="212"/>
        <end position="236"/>
    </location>
</feature>
<evidence type="ECO:0008006" key="4">
    <source>
        <dbReference type="Google" id="ProtNLM"/>
    </source>
</evidence>
<keyword evidence="1" id="KW-0812">Transmembrane</keyword>
<dbReference type="RefSeq" id="WP_074959473.1">
    <property type="nucleotide sequence ID" value="NZ_FOKQ01000001.1"/>
</dbReference>
<organism evidence="2 3">
    <name type="scientific">Ruminococcus albus</name>
    <dbReference type="NCBI Taxonomy" id="1264"/>
    <lineage>
        <taxon>Bacteria</taxon>
        <taxon>Bacillati</taxon>
        <taxon>Bacillota</taxon>
        <taxon>Clostridia</taxon>
        <taxon>Eubacteriales</taxon>
        <taxon>Oscillospiraceae</taxon>
        <taxon>Ruminococcus</taxon>
    </lineage>
</organism>
<dbReference type="EMBL" id="FOKQ01000001">
    <property type="protein sequence ID" value="SFB66297.1"/>
    <property type="molecule type" value="Genomic_DNA"/>
</dbReference>
<dbReference type="Proteomes" id="UP000182192">
    <property type="component" value="Unassembled WGS sequence"/>
</dbReference>
<feature type="transmembrane region" description="Helical" evidence="1">
    <location>
        <begin position="36"/>
        <end position="52"/>
    </location>
</feature>
<feature type="transmembrane region" description="Helical" evidence="1">
    <location>
        <begin position="347"/>
        <end position="376"/>
    </location>
</feature>
<evidence type="ECO:0000313" key="3">
    <source>
        <dbReference type="Proteomes" id="UP000182192"/>
    </source>
</evidence>